<evidence type="ECO:0000256" key="1">
    <source>
        <dbReference type="SAM" id="MobiDB-lite"/>
    </source>
</evidence>
<comment type="caution">
    <text evidence="2">The sequence shown here is derived from an EMBL/GenBank/DDBJ whole genome shotgun (WGS) entry which is preliminary data.</text>
</comment>
<accession>X7YNH1</accession>
<evidence type="ECO:0000313" key="2">
    <source>
        <dbReference type="EMBL" id="EUA08752.1"/>
    </source>
</evidence>
<feature type="region of interest" description="Disordered" evidence="1">
    <location>
        <begin position="38"/>
        <end position="58"/>
    </location>
</feature>
<dbReference type="AlphaFoldDB" id="X7YNH1"/>
<name>X7YNH1_MYCXE</name>
<proteinExistence type="predicted"/>
<gene>
    <name evidence="2" type="ORF">I553_9809</name>
</gene>
<organism evidence="2">
    <name type="scientific">Mycobacterium xenopi 4042</name>
    <dbReference type="NCBI Taxonomy" id="1299334"/>
    <lineage>
        <taxon>Bacteria</taxon>
        <taxon>Bacillati</taxon>
        <taxon>Actinomycetota</taxon>
        <taxon>Actinomycetes</taxon>
        <taxon>Mycobacteriales</taxon>
        <taxon>Mycobacteriaceae</taxon>
        <taxon>Mycobacterium</taxon>
    </lineage>
</organism>
<dbReference type="EMBL" id="JAOB01000090">
    <property type="protein sequence ID" value="EUA08752.1"/>
    <property type="molecule type" value="Genomic_DNA"/>
</dbReference>
<sequence length="58" mass="6447">MPTRNEAVLLTVDPDRHAIEVVYIDEVYGAGVRRRGGLRLPDVPRRPAGATLPQRGRL</sequence>
<protein>
    <submittedName>
        <fullName evidence="2">Uncharacterized protein</fullName>
    </submittedName>
</protein>
<reference evidence="2" key="1">
    <citation type="submission" date="2014-01" db="EMBL/GenBank/DDBJ databases">
        <authorList>
            <person name="Brown-Elliot B."/>
            <person name="Wallace R."/>
            <person name="Lenaerts A."/>
            <person name="Ordway D."/>
            <person name="DeGroote M.A."/>
            <person name="Parker T."/>
            <person name="Sizemore C."/>
            <person name="Tallon L.J."/>
            <person name="Sadzewicz L.K."/>
            <person name="Sengamalay N."/>
            <person name="Fraser C.M."/>
            <person name="Hine E."/>
            <person name="Shefchek K.A."/>
            <person name="Das S.P."/>
            <person name="Tettelin H."/>
        </authorList>
    </citation>
    <scope>NUCLEOTIDE SEQUENCE [LARGE SCALE GENOMIC DNA]</scope>
    <source>
        <strain evidence="2">4042</strain>
    </source>
</reference>
<dbReference type="PATRIC" id="fig|1299334.3.peg.9300"/>